<protein>
    <submittedName>
        <fullName evidence="2">Uncharacterized protein</fullName>
    </submittedName>
</protein>
<keyword evidence="1" id="KW-0472">Membrane</keyword>
<dbReference type="AlphaFoldDB" id="A0A927H1E2"/>
<gene>
    <name evidence="2" type="ORF">IDH45_19860</name>
</gene>
<comment type="caution">
    <text evidence="2">The sequence shown here is derived from an EMBL/GenBank/DDBJ whole genome shotgun (WGS) entry which is preliminary data.</text>
</comment>
<dbReference type="InterPro" id="IPR011990">
    <property type="entry name" value="TPR-like_helical_dom_sf"/>
</dbReference>
<accession>A0A927H1E2</accession>
<dbReference type="Proteomes" id="UP000639396">
    <property type="component" value="Unassembled WGS sequence"/>
</dbReference>
<keyword evidence="3" id="KW-1185">Reference proteome</keyword>
<keyword evidence="1" id="KW-0812">Transmembrane</keyword>
<feature type="transmembrane region" description="Helical" evidence="1">
    <location>
        <begin position="29"/>
        <end position="48"/>
    </location>
</feature>
<evidence type="ECO:0000313" key="3">
    <source>
        <dbReference type="Proteomes" id="UP000639396"/>
    </source>
</evidence>
<dbReference type="RefSeq" id="WP_190929873.1">
    <property type="nucleotide sequence ID" value="NZ_JACXJA010000028.1"/>
</dbReference>
<dbReference type="SUPFAM" id="SSF48452">
    <property type="entry name" value="TPR-like"/>
    <property type="match status" value="1"/>
</dbReference>
<evidence type="ECO:0000256" key="1">
    <source>
        <dbReference type="SAM" id="Phobius"/>
    </source>
</evidence>
<dbReference type="Gene3D" id="1.25.40.10">
    <property type="entry name" value="Tetratricopeptide repeat domain"/>
    <property type="match status" value="1"/>
</dbReference>
<feature type="transmembrane region" description="Helical" evidence="1">
    <location>
        <begin position="6"/>
        <end position="22"/>
    </location>
</feature>
<evidence type="ECO:0000313" key="2">
    <source>
        <dbReference type="EMBL" id="MBD2864243.1"/>
    </source>
</evidence>
<proteinExistence type="predicted"/>
<organism evidence="2 3">
    <name type="scientific">Paenibacillus oceani</name>
    <dbReference type="NCBI Taxonomy" id="2772510"/>
    <lineage>
        <taxon>Bacteria</taxon>
        <taxon>Bacillati</taxon>
        <taxon>Bacillota</taxon>
        <taxon>Bacilli</taxon>
        <taxon>Bacillales</taxon>
        <taxon>Paenibacillaceae</taxon>
        <taxon>Paenibacillus</taxon>
    </lineage>
</organism>
<sequence>MFEIAWLVYIVVCGIVFGIVYRHDRREGWTRFALAASLPVVGFLLPLFRSRRNRANQARPVESGMFDHFSIRNEEHSSLYDSPDTVKELNVVPLEEALLVNDFSTRRRVMIDLLKQDSLDYLEVLRLAVSNEDTETSHYAVSAITGIKSKLTLTLQQLSVQYEENKDDSYLLRSYADVLKNYMRSGFLDERTISKHRYTYSAVLARLLELEPESAEAYAEKIEMDLELGEYASAEACAESFLRHCPHDENAYLCLMNVYFTVQSIEKLKDTLDQLKQSPIRLSNEALTTVRFWSEGT</sequence>
<dbReference type="EMBL" id="JACXJA010000028">
    <property type="protein sequence ID" value="MBD2864243.1"/>
    <property type="molecule type" value="Genomic_DNA"/>
</dbReference>
<keyword evidence="1" id="KW-1133">Transmembrane helix</keyword>
<reference evidence="2" key="1">
    <citation type="submission" date="2020-09" db="EMBL/GenBank/DDBJ databases">
        <title>A novel bacterium of genus Paenibacillus, isolated from South China Sea.</title>
        <authorList>
            <person name="Huang H."/>
            <person name="Mo K."/>
            <person name="Hu Y."/>
        </authorList>
    </citation>
    <scope>NUCLEOTIDE SEQUENCE</scope>
    <source>
        <strain evidence="2">IB182363</strain>
    </source>
</reference>
<name>A0A927H1E2_9BACL</name>